<sequence>KLGITNNTDVIRYAIRHGLSCVN</sequence>
<name>A0ABX2P0S2_9BURK</name>
<evidence type="ECO:0000313" key="2">
    <source>
        <dbReference type="Proteomes" id="UP000821598"/>
    </source>
</evidence>
<protein>
    <submittedName>
        <fullName evidence="1">DNA-binding response regulator</fullName>
    </submittedName>
</protein>
<gene>
    <name evidence="1" type="ORF">FSB64_42550</name>
</gene>
<evidence type="ECO:0000313" key="1">
    <source>
        <dbReference type="EMBL" id="NVI10032.1"/>
    </source>
</evidence>
<comment type="caution">
    <text evidence="1">The sequence shown here is derived from an EMBL/GenBank/DDBJ whole genome shotgun (WGS) entry which is preliminary data.</text>
</comment>
<reference evidence="1 2" key="1">
    <citation type="submission" date="2019-08" db="EMBL/GenBank/DDBJ databases">
        <title>Paraburkholderia simonii sp. nov. and P. youngii sp. nov. Brazilian and Mexican Mimosa-associated rhizobia.</title>
        <authorList>
            <person name="Mavima L."/>
            <person name="Beukes C.W."/>
            <person name="Palmer M."/>
            <person name="De Meyer S.E."/>
            <person name="James E.K."/>
            <person name="Maluk M."/>
            <person name="Avontuur J.R."/>
            <person name="Chan W.Y."/>
            <person name="Venter S.N."/>
            <person name="Steenkamp E.T."/>
        </authorList>
    </citation>
    <scope>NUCLEOTIDE SEQUENCE [LARGE SCALE GENOMIC DNA]</scope>
    <source>
        <strain evidence="1 2">JPY454</strain>
    </source>
</reference>
<keyword evidence="2" id="KW-1185">Reference proteome</keyword>
<keyword evidence="1" id="KW-0238">DNA-binding</keyword>
<dbReference type="EMBL" id="VOMC01000306">
    <property type="protein sequence ID" value="NVI10032.1"/>
    <property type="molecule type" value="Genomic_DNA"/>
</dbReference>
<proteinExistence type="predicted"/>
<organism evidence="1 2">
    <name type="scientific">Paraburkholderia youngii</name>
    <dbReference type="NCBI Taxonomy" id="2782701"/>
    <lineage>
        <taxon>Bacteria</taxon>
        <taxon>Pseudomonadati</taxon>
        <taxon>Pseudomonadota</taxon>
        <taxon>Betaproteobacteria</taxon>
        <taxon>Burkholderiales</taxon>
        <taxon>Burkholderiaceae</taxon>
        <taxon>Paraburkholderia</taxon>
    </lineage>
</organism>
<accession>A0ABX2P0S2</accession>
<dbReference type="GO" id="GO:0003677">
    <property type="term" value="F:DNA binding"/>
    <property type="evidence" value="ECO:0007669"/>
    <property type="project" value="UniProtKB-KW"/>
</dbReference>
<feature type="non-terminal residue" evidence="1">
    <location>
        <position position="1"/>
    </location>
</feature>
<dbReference type="Proteomes" id="UP000821598">
    <property type="component" value="Unassembled WGS sequence"/>
</dbReference>